<feature type="transmembrane region" description="Helical" evidence="10">
    <location>
        <begin position="84"/>
        <end position="106"/>
    </location>
</feature>
<feature type="transmembrane region" description="Helical" evidence="10">
    <location>
        <begin position="113"/>
        <end position="131"/>
    </location>
</feature>
<dbReference type="PANTHER" id="PTHR23502:SF60">
    <property type="entry name" value="MAJOR FACILITATOR SUPERFAMILY (MFS) PROFILE DOMAIN-CONTAINING PROTEIN-RELATED"/>
    <property type="match status" value="1"/>
</dbReference>
<keyword evidence="6 10" id="KW-1133">Transmembrane helix</keyword>
<feature type="domain" description="Major facilitator superfamily (MFS) profile" evidence="11">
    <location>
        <begin position="520"/>
        <end position="951"/>
    </location>
</feature>
<keyword evidence="7 10" id="KW-0472">Membrane</keyword>
<name>A0A8H4ZAU4_9HYPO</name>
<protein>
    <recommendedName>
        <fullName evidence="11">Major facilitator superfamily (MFS) profile domain-containing protein</fullName>
    </recommendedName>
</protein>
<feature type="transmembrane region" description="Helical" evidence="10">
    <location>
        <begin position="316"/>
        <end position="339"/>
    </location>
</feature>
<evidence type="ECO:0000256" key="10">
    <source>
        <dbReference type="SAM" id="Phobius"/>
    </source>
</evidence>
<comment type="caution">
    <text evidence="12">The sequence shown here is derived from an EMBL/GenBank/DDBJ whole genome shotgun (WGS) entry which is preliminary data.</text>
</comment>
<feature type="transmembrane region" description="Helical" evidence="10">
    <location>
        <begin position="43"/>
        <end position="64"/>
    </location>
</feature>
<feature type="transmembrane region" description="Helical" evidence="10">
    <location>
        <begin position="277"/>
        <end position="296"/>
    </location>
</feature>
<feature type="transmembrane region" description="Helical" evidence="10">
    <location>
        <begin position="674"/>
        <end position="694"/>
    </location>
</feature>
<evidence type="ECO:0000256" key="2">
    <source>
        <dbReference type="ARBA" id="ARBA00004236"/>
    </source>
</evidence>
<evidence type="ECO:0000313" key="12">
    <source>
        <dbReference type="EMBL" id="KAF5242777.1"/>
    </source>
</evidence>
<keyword evidence="8" id="KW-0325">Glycoprotein</keyword>
<dbReference type="SUPFAM" id="SSF103473">
    <property type="entry name" value="MFS general substrate transporter"/>
    <property type="match status" value="2"/>
</dbReference>
<dbReference type="EMBL" id="JABEVY010000201">
    <property type="protein sequence ID" value="KAF5242777.1"/>
    <property type="molecule type" value="Genomic_DNA"/>
</dbReference>
<dbReference type="Gene3D" id="1.20.1250.20">
    <property type="entry name" value="MFS general substrate transporter like domains"/>
    <property type="match status" value="2"/>
</dbReference>
<feature type="domain" description="Major facilitator superfamily (MFS) profile" evidence="11">
    <location>
        <begin position="45"/>
        <end position="479"/>
    </location>
</feature>
<evidence type="ECO:0000256" key="9">
    <source>
        <dbReference type="SAM" id="MobiDB-lite"/>
    </source>
</evidence>
<gene>
    <name evidence="12" type="ORF">FANTH_8513</name>
</gene>
<dbReference type="Pfam" id="PF07690">
    <property type="entry name" value="MFS_1"/>
    <property type="match status" value="2"/>
</dbReference>
<comment type="subcellular location">
    <subcellularLocation>
        <location evidence="2">Cell membrane</location>
    </subcellularLocation>
    <subcellularLocation>
        <location evidence="1">Membrane</location>
        <topology evidence="1">Multi-pass membrane protein</topology>
    </subcellularLocation>
</comment>
<keyword evidence="13" id="KW-1185">Reference proteome</keyword>
<feature type="transmembrane region" description="Helical" evidence="10">
    <location>
        <begin position="519"/>
        <end position="545"/>
    </location>
</feature>
<dbReference type="PANTHER" id="PTHR23502">
    <property type="entry name" value="MAJOR FACILITATOR SUPERFAMILY"/>
    <property type="match status" value="1"/>
</dbReference>
<evidence type="ECO:0000256" key="3">
    <source>
        <dbReference type="ARBA" id="ARBA00008335"/>
    </source>
</evidence>
<dbReference type="InterPro" id="IPR036259">
    <property type="entry name" value="MFS_trans_sf"/>
</dbReference>
<dbReference type="GO" id="GO:0140115">
    <property type="term" value="P:export across plasma membrane"/>
    <property type="evidence" value="ECO:0007669"/>
    <property type="project" value="UniProtKB-ARBA"/>
</dbReference>
<feature type="transmembrane region" description="Helical" evidence="10">
    <location>
        <begin position="143"/>
        <end position="164"/>
    </location>
</feature>
<comment type="similarity">
    <text evidence="3">Belongs to the major facilitator superfamily.</text>
</comment>
<dbReference type="GO" id="GO:0042908">
    <property type="term" value="P:xenobiotic transport"/>
    <property type="evidence" value="ECO:0007669"/>
    <property type="project" value="UniProtKB-ARBA"/>
</dbReference>
<feature type="transmembrane region" description="Helical" evidence="10">
    <location>
        <begin position="557"/>
        <end position="574"/>
    </location>
</feature>
<feature type="transmembrane region" description="Helical" evidence="10">
    <location>
        <begin position="745"/>
        <end position="770"/>
    </location>
</feature>
<feature type="transmembrane region" description="Helical" evidence="10">
    <location>
        <begin position="453"/>
        <end position="475"/>
    </location>
</feature>
<sequence>MFAEAERSEIARSNESSEQPIIVQWNGPSDPENPYNWSRKKKWFAVGLGLFATFISMMNGTIITTAHEAIGEDFNVSDENFPHSYWPVASWGLGGALFSLVLLPIMEDFGMRLVFLVVYTVFLCFLIPVGVAPNYATLIITRFFSGGCCTILANAVAGIIGNVFATDRARTIPTGLYIMIYLNASSLGPVIGAAIFQYLPWRWIGYIELIWTGVFFPIFILAMPETRGSAILTARAKKLRKQGKNAYSQKELESKSILHDIWTSIQRPLYMLCTESVVFISTIWTAFSLGVIYVFTQSVEQVFTALYGWNAIEAGYVQAAIVIGEILGFGLCVLTNNWYYASASRNKESPGTPIPEARLYAAVIGGFIGVTGGMFVYAWTSYSSVHWIGPAIGLMLVGLGTEAVVVSIANYLIDAYSNYAGSAIGATVLGENLGVAFLPLASSSMYTNLGFHWASSLLGFISLVLAAAPIGVFIWDVKEPVLDTELGVLDGTRADPYLVAFNELDSDNPKNWLEKRKWAVTNVLSITGFNRILVSTVMAPALSVIAKDLDMTATQSVMALSIYLLATAFGPLVIGPLSEVYGRKTILHVSNIWFLVWNLACGFANSKEMLIGTRFLAGFGASAVYALGGGVLGDIWRPDQRGKSLGWYSVIPLIGAATGPIIGGFMTDRISWRWMFWSTSMFQVAMAAISFTTFRETYAPAILKKRAKKLRKETGQPYYTYTERTQEGHTLRKVLTQAMTRPLRLLAFHPIIQVAAVISAIGYGLLYIVLSSFAEVWTTQYGQSVEISGLHYISCALGELAASQVGAPLMDYWFRRTERRNGQHLPENRVPLMAMGAFIAPIGFIIYGWCAEFRVHWAWVDVAMFITCFGMQISGMPLQAYMIDAYPDHTSSAIAAEQFPRSLAAFLFPLFTPKMYAALGYGWGNSAMAFAELALELAAPLLLWKVGASLRARAVSSL</sequence>
<dbReference type="InterPro" id="IPR005829">
    <property type="entry name" value="Sugar_transporter_CS"/>
</dbReference>
<dbReference type="CDD" id="cd17323">
    <property type="entry name" value="MFS_Tpo1_MDR_like"/>
    <property type="match status" value="1"/>
</dbReference>
<dbReference type="FunFam" id="1.20.1250.20:FF:000460">
    <property type="entry name" value="MFS multidrug transporter, putative"/>
    <property type="match status" value="1"/>
</dbReference>
<evidence type="ECO:0000256" key="8">
    <source>
        <dbReference type="ARBA" id="ARBA00023180"/>
    </source>
</evidence>
<dbReference type="AlphaFoldDB" id="A0A8H4ZAU4"/>
<dbReference type="GO" id="GO:0005886">
    <property type="term" value="C:plasma membrane"/>
    <property type="evidence" value="ECO:0007669"/>
    <property type="project" value="UniProtKB-SubCell"/>
</dbReference>
<evidence type="ECO:0000256" key="6">
    <source>
        <dbReference type="ARBA" id="ARBA00022989"/>
    </source>
</evidence>
<feature type="transmembrane region" description="Helical" evidence="10">
    <location>
        <begin position="790"/>
        <end position="809"/>
    </location>
</feature>
<feature type="transmembrane region" description="Helical" evidence="10">
    <location>
        <begin position="176"/>
        <end position="197"/>
    </location>
</feature>
<evidence type="ECO:0000256" key="4">
    <source>
        <dbReference type="ARBA" id="ARBA00022475"/>
    </source>
</evidence>
<reference evidence="12 13" key="1">
    <citation type="journal article" date="2020" name="BMC Genomics">
        <title>Correction to: Identification and distribution of gene clusters required for synthesis of sphingolipid metabolism inhibitors in diverse species of the filamentous fungus Fusarium.</title>
        <authorList>
            <person name="Kim H.S."/>
            <person name="Lohmar J.M."/>
            <person name="Busman M."/>
            <person name="Brown D.W."/>
            <person name="Naumann T.A."/>
            <person name="Divon H.H."/>
            <person name="Lysoe E."/>
            <person name="Uhlig S."/>
            <person name="Proctor R.H."/>
        </authorList>
    </citation>
    <scope>NUCLEOTIDE SEQUENCE [LARGE SCALE GENOMIC DNA]</scope>
    <source>
        <strain evidence="12 13">NRRL 25214</strain>
    </source>
</reference>
<organism evidence="12 13">
    <name type="scientific">Fusarium anthophilum</name>
    <dbReference type="NCBI Taxonomy" id="48485"/>
    <lineage>
        <taxon>Eukaryota</taxon>
        <taxon>Fungi</taxon>
        <taxon>Dikarya</taxon>
        <taxon>Ascomycota</taxon>
        <taxon>Pezizomycotina</taxon>
        <taxon>Sordariomycetes</taxon>
        <taxon>Hypocreomycetidae</taxon>
        <taxon>Hypocreales</taxon>
        <taxon>Nectriaceae</taxon>
        <taxon>Fusarium</taxon>
        <taxon>Fusarium fujikuroi species complex</taxon>
    </lineage>
</organism>
<evidence type="ECO:0000256" key="5">
    <source>
        <dbReference type="ARBA" id="ARBA00022692"/>
    </source>
</evidence>
<evidence type="ECO:0000313" key="13">
    <source>
        <dbReference type="Proteomes" id="UP000573603"/>
    </source>
</evidence>
<accession>A0A8H4ZAU4</accession>
<dbReference type="InterPro" id="IPR020846">
    <property type="entry name" value="MFS_dom"/>
</dbReference>
<feature type="transmembrane region" description="Helical" evidence="10">
    <location>
        <begin position="203"/>
        <end position="222"/>
    </location>
</feature>
<dbReference type="FunFam" id="1.20.1250.20:FF:000082">
    <property type="entry name" value="MFS multidrug transporter, putative"/>
    <property type="match status" value="1"/>
</dbReference>
<feature type="transmembrane region" description="Helical" evidence="10">
    <location>
        <begin position="391"/>
        <end position="413"/>
    </location>
</feature>
<evidence type="ECO:0000256" key="7">
    <source>
        <dbReference type="ARBA" id="ARBA00023136"/>
    </source>
</evidence>
<dbReference type="PROSITE" id="PS00216">
    <property type="entry name" value="SUGAR_TRANSPORT_1"/>
    <property type="match status" value="1"/>
</dbReference>
<dbReference type="Proteomes" id="UP000573603">
    <property type="component" value="Unassembled WGS sequence"/>
</dbReference>
<feature type="transmembrane region" description="Helical" evidence="10">
    <location>
        <begin position="611"/>
        <end position="633"/>
    </location>
</feature>
<keyword evidence="5 10" id="KW-0812">Transmembrane</keyword>
<evidence type="ECO:0000259" key="11">
    <source>
        <dbReference type="PROSITE" id="PS50850"/>
    </source>
</evidence>
<feature type="transmembrane region" description="Helical" evidence="10">
    <location>
        <begin position="586"/>
        <end position="605"/>
    </location>
</feature>
<feature type="region of interest" description="Disordered" evidence="9">
    <location>
        <begin position="1"/>
        <end position="27"/>
    </location>
</feature>
<feature type="transmembrane region" description="Helical" evidence="10">
    <location>
        <begin position="855"/>
        <end position="873"/>
    </location>
</feature>
<feature type="compositionally biased region" description="Basic and acidic residues" evidence="9">
    <location>
        <begin position="1"/>
        <end position="12"/>
    </location>
</feature>
<evidence type="ECO:0000256" key="1">
    <source>
        <dbReference type="ARBA" id="ARBA00004141"/>
    </source>
</evidence>
<keyword evidence="4" id="KW-1003">Cell membrane</keyword>
<feature type="transmembrane region" description="Helical" evidence="10">
    <location>
        <begin position="420"/>
        <end position="441"/>
    </location>
</feature>
<feature type="transmembrane region" description="Helical" evidence="10">
    <location>
        <begin position="359"/>
        <end position="379"/>
    </location>
</feature>
<dbReference type="GO" id="GO:0022857">
    <property type="term" value="F:transmembrane transporter activity"/>
    <property type="evidence" value="ECO:0007669"/>
    <property type="project" value="InterPro"/>
</dbReference>
<proteinExistence type="inferred from homology"/>
<feature type="transmembrane region" description="Helical" evidence="10">
    <location>
        <begin position="830"/>
        <end position="849"/>
    </location>
</feature>
<feature type="transmembrane region" description="Helical" evidence="10">
    <location>
        <begin position="645"/>
        <end position="662"/>
    </location>
</feature>
<dbReference type="PROSITE" id="PS50850">
    <property type="entry name" value="MFS"/>
    <property type="match status" value="2"/>
</dbReference>
<dbReference type="InterPro" id="IPR011701">
    <property type="entry name" value="MFS"/>
</dbReference>